<evidence type="ECO:0000313" key="2">
    <source>
        <dbReference type="Proteomes" id="UP000283383"/>
    </source>
</evidence>
<dbReference type="EMBL" id="MCBQ01004775">
    <property type="protein sequence ID" value="RKF80249.1"/>
    <property type="molecule type" value="Genomic_DNA"/>
</dbReference>
<protein>
    <submittedName>
        <fullName evidence="1">Uncharacterized protein</fullName>
    </submittedName>
</protein>
<keyword evidence="2" id="KW-1185">Reference proteome</keyword>
<organism evidence="1 2">
    <name type="scientific">Golovinomyces cichoracearum</name>
    <dbReference type="NCBI Taxonomy" id="62708"/>
    <lineage>
        <taxon>Eukaryota</taxon>
        <taxon>Fungi</taxon>
        <taxon>Dikarya</taxon>
        <taxon>Ascomycota</taxon>
        <taxon>Pezizomycotina</taxon>
        <taxon>Leotiomycetes</taxon>
        <taxon>Erysiphales</taxon>
        <taxon>Erysiphaceae</taxon>
        <taxon>Golovinomyces</taxon>
    </lineage>
</organism>
<comment type="caution">
    <text evidence="1">The sequence shown here is derived from an EMBL/GenBank/DDBJ whole genome shotgun (WGS) entry which is preliminary data.</text>
</comment>
<evidence type="ECO:0000313" key="1">
    <source>
        <dbReference type="EMBL" id="RKF80249.1"/>
    </source>
</evidence>
<dbReference type="AlphaFoldDB" id="A0A420J0B6"/>
<dbReference type="Proteomes" id="UP000283383">
    <property type="component" value="Unassembled WGS sequence"/>
</dbReference>
<reference evidence="1 2" key="1">
    <citation type="journal article" date="2018" name="BMC Genomics">
        <title>Comparative genome analyses reveal sequence features reflecting distinct modes of host-adaptation between dicot and monocot powdery mildew.</title>
        <authorList>
            <person name="Wu Y."/>
            <person name="Ma X."/>
            <person name="Pan Z."/>
            <person name="Kale S.D."/>
            <person name="Song Y."/>
            <person name="King H."/>
            <person name="Zhang Q."/>
            <person name="Presley C."/>
            <person name="Deng X."/>
            <person name="Wei C.I."/>
            <person name="Xiao S."/>
        </authorList>
    </citation>
    <scope>NUCLEOTIDE SEQUENCE [LARGE SCALE GENOMIC DNA]</scope>
    <source>
        <strain evidence="1">UMSG3</strain>
    </source>
</reference>
<accession>A0A420J0B6</accession>
<gene>
    <name evidence="1" type="ORF">GcM3_047012</name>
</gene>
<name>A0A420J0B6_9PEZI</name>
<proteinExistence type="predicted"/>
<sequence length="104" mass="11457">MNSTYATPESDNIEMDSLPTPKRFLPSHLWSTQYLLQVPGAMDHALTLNEEKVAKLFSTQQLLTPTPDTTPLAADTSPTFRVSAPTITPFDGQSSNLRAFCSQQ</sequence>